<reference evidence="2 3" key="1">
    <citation type="journal article" date="2021" name="BMC Genomics">
        <title>Datura genome reveals duplications of psychoactive alkaloid biosynthetic genes and high mutation rate following tissue culture.</title>
        <authorList>
            <person name="Rajewski A."/>
            <person name="Carter-House D."/>
            <person name="Stajich J."/>
            <person name="Litt A."/>
        </authorList>
    </citation>
    <scope>NUCLEOTIDE SEQUENCE [LARGE SCALE GENOMIC DNA]</scope>
    <source>
        <strain evidence="2">AR-01</strain>
    </source>
</reference>
<feature type="region of interest" description="Disordered" evidence="1">
    <location>
        <begin position="73"/>
        <end position="92"/>
    </location>
</feature>
<evidence type="ECO:0000313" key="2">
    <source>
        <dbReference type="EMBL" id="MCD7461196.1"/>
    </source>
</evidence>
<protein>
    <submittedName>
        <fullName evidence="2">Uncharacterized protein</fullName>
    </submittedName>
</protein>
<gene>
    <name evidence="2" type="ORF">HAX54_045489</name>
</gene>
<keyword evidence="3" id="KW-1185">Reference proteome</keyword>
<sequence>MNMNVIETGPIVQCSTITVSIGPEVAIGVAIEVVASLDKVVSISKALRGSMENLDNVELTKARLAVAVATSSRNAQQGLRNQPPINKHAPPIEDLDLEQTGYGAVIVLLELGGNAKFKSPTP</sequence>
<dbReference type="EMBL" id="JACEIK010000705">
    <property type="protein sequence ID" value="MCD7461196.1"/>
    <property type="molecule type" value="Genomic_DNA"/>
</dbReference>
<dbReference type="Proteomes" id="UP000823775">
    <property type="component" value="Unassembled WGS sequence"/>
</dbReference>
<evidence type="ECO:0000256" key="1">
    <source>
        <dbReference type="SAM" id="MobiDB-lite"/>
    </source>
</evidence>
<comment type="caution">
    <text evidence="2">The sequence shown here is derived from an EMBL/GenBank/DDBJ whole genome shotgun (WGS) entry which is preliminary data.</text>
</comment>
<feature type="compositionally biased region" description="Polar residues" evidence="1">
    <location>
        <begin position="73"/>
        <end position="84"/>
    </location>
</feature>
<organism evidence="2 3">
    <name type="scientific">Datura stramonium</name>
    <name type="common">Jimsonweed</name>
    <name type="synonym">Common thornapple</name>
    <dbReference type="NCBI Taxonomy" id="4076"/>
    <lineage>
        <taxon>Eukaryota</taxon>
        <taxon>Viridiplantae</taxon>
        <taxon>Streptophyta</taxon>
        <taxon>Embryophyta</taxon>
        <taxon>Tracheophyta</taxon>
        <taxon>Spermatophyta</taxon>
        <taxon>Magnoliopsida</taxon>
        <taxon>eudicotyledons</taxon>
        <taxon>Gunneridae</taxon>
        <taxon>Pentapetalae</taxon>
        <taxon>asterids</taxon>
        <taxon>lamiids</taxon>
        <taxon>Solanales</taxon>
        <taxon>Solanaceae</taxon>
        <taxon>Solanoideae</taxon>
        <taxon>Datureae</taxon>
        <taxon>Datura</taxon>
    </lineage>
</organism>
<evidence type="ECO:0000313" key="3">
    <source>
        <dbReference type="Proteomes" id="UP000823775"/>
    </source>
</evidence>
<proteinExistence type="predicted"/>
<name>A0ABS8SQN4_DATST</name>
<accession>A0ABS8SQN4</accession>